<sequence length="71" mass="7943">MKTILVTFLVFASIIFFSSTTFARVVTHNGDKYADTERRLDGFVDFVHPPGGEHINSLTISVDNLKSNLKL</sequence>
<comment type="caution">
    <text evidence="1">The sequence shown here is derived from an EMBL/GenBank/DDBJ whole genome shotgun (WGS) entry which is preliminary data.</text>
</comment>
<dbReference type="Proteomes" id="UP000828941">
    <property type="component" value="Chromosome 3"/>
</dbReference>
<reference evidence="1 2" key="1">
    <citation type="journal article" date="2022" name="DNA Res.">
        <title>Chromosomal-level genome assembly of the orchid tree Bauhinia variegata (Leguminosae; Cercidoideae) supports the allotetraploid origin hypothesis of Bauhinia.</title>
        <authorList>
            <person name="Zhong Y."/>
            <person name="Chen Y."/>
            <person name="Zheng D."/>
            <person name="Pang J."/>
            <person name="Liu Y."/>
            <person name="Luo S."/>
            <person name="Meng S."/>
            <person name="Qian L."/>
            <person name="Wei D."/>
            <person name="Dai S."/>
            <person name="Zhou R."/>
        </authorList>
    </citation>
    <scope>NUCLEOTIDE SEQUENCE [LARGE SCALE GENOMIC DNA]</scope>
    <source>
        <strain evidence="1">BV-YZ2020</strain>
    </source>
</reference>
<organism evidence="1 2">
    <name type="scientific">Bauhinia variegata</name>
    <name type="common">Purple orchid tree</name>
    <name type="synonym">Phanera variegata</name>
    <dbReference type="NCBI Taxonomy" id="167791"/>
    <lineage>
        <taxon>Eukaryota</taxon>
        <taxon>Viridiplantae</taxon>
        <taxon>Streptophyta</taxon>
        <taxon>Embryophyta</taxon>
        <taxon>Tracheophyta</taxon>
        <taxon>Spermatophyta</taxon>
        <taxon>Magnoliopsida</taxon>
        <taxon>eudicotyledons</taxon>
        <taxon>Gunneridae</taxon>
        <taxon>Pentapetalae</taxon>
        <taxon>rosids</taxon>
        <taxon>fabids</taxon>
        <taxon>Fabales</taxon>
        <taxon>Fabaceae</taxon>
        <taxon>Cercidoideae</taxon>
        <taxon>Cercideae</taxon>
        <taxon>Bauhiniinae</taxon>
        <taxon>Bauhinia</taxon>
    </lineage>
</organism>
<gene>
    <name evidence="1" type="ORF">L6164_005811</name>
</gene>
<dbReference type="EMBL" id="CM039428">
    <property type="protein sequence ID" value="KAI4351442.1"/>
    <property type="molecule type" value="Genomic_DNA"/>
</dbReference>
<evidence type="ECO:0000313" key="2">
    <source>
        <dbReference type="Proteomes" id="UP000828941"/>
    </source>
</evidence>
<name>A0ACB9PS95_BAUVA</name>
<protein>
    <submittedName>
        <fullName evidence="1">Uncharacterized protein</fullName>
    </submittedName>
</protein>
<evidence type="ECO:0000313" key="1">
    <source>
        <dbReference type="EMBL" id="KAI4351442.1"/>
    </source>
</evidence>
<keyword evidence="2" id="KW-1185">Reference proteome</keyword>
<accession>A0ACB9PS95</accession>
<proteinExistence type="predicted"/>